<reference evidence="6" key="1">
    <citation type="journal article" date="2023" name="GigaByte">
        <title>Genome assembly of the bearded iris, Iris pallida Lam.</title>
        <authorList>
            <person name="Bruccoleri R.E."/>
            <person name="Oakeley E.J."/>
            <person name="Faust A.M.E."/>
            <person name="Altorfer M."/>
            <person name="Dessus-Babus S."/>
            <person name="Burckhardt D."/>
            <person name="Oertli M."/>
            <person name="Naumann U."/>
            <person name="Petersen F."/>
            <person name="Wong J."/>
        </authorList>
    </citation>
    <scope>NUCLEOTIDE SEQUENCE</scope>
    <source>
        <strain evidence="6">GSM-AAB239-AS_SAM_17_03QT</strain>
    </source>
</reference>
<dbReference type="AlphaFoldDB" id="A0AAX6DKA2"/>
<reference evidence="6" key="2">
    <citation type="submission" date="2023-04" db="EMBL/GenBank/DDBJ databases">
        <authorList>
            <person name="Bruccoleri R.E."/>
            <person name="Oakeley E.J."/>
            <person name="Faust A.-M."/>
            <person name="Dessus-Babus S."/>
            <person name="Altorfer M."/>
            <person name="Burckhardt D."/>
            <person name="Oertli M."/>
            <person name="Naumann U."/>
            <person name="Petersen F."/>
            <person name="Wong J."/>
        </authorList>
    </citation>
    <scope>NUCLEOTIDE SEQUENCE</scope>
    <source>
        <strain evidence="6">GSM-AAB239-AS_SAM_17_03QT</strain>
        <tissue evidence="6">Leaf</tissue>
    </source>
</reference>
<evidence type="ECO:0000313" key="8">
    <source>
        <dbReference type="Proteomes" id="UP001140949"/>
    </source>
</evidence>
<keyword evidence="4" id="KW-0597">Phosphoprotein</keyword>
<gene>
    <name evidence="6" type="ORF">M6B38_243620</name>
    <name evidence="7" type="ORF">M6B38_359570</name>
</gene>
<accession>A0AAX6DKA2</accession>
<evidence type="ECO:0000256" key="4">
    <source>
        <dbReference type="ARBA" id="ARBA00022553"/>
    </source>
</evidence>
<feature type="region of interest" description="Disordered" evidence="5">
    <location>
        <begin position="252"/>
        <end position="278"/>
    </location>
</feature>
<evidence type="ECO:0000256" key="2">
    <source>
        <dbReference type="ARBA" id="ARBA00008332"/>
    </source>
</evidence>
<dbReference type="EMBL" id="JANAVB010044146">
    <property type="protein sequence ID" value="KAJ6792119.1"/>
    <property type="molecule type" value="Genomic_DNA"/>
</dbReference>
<evidence type="ECO:0000256" key="1">
    <source>
        <dbReference type="ARBA" id="ARBA00004496"/>
    </source>
</evidence>
<dbReference type="Pfam" id="PF10248">
    <property type="entry name" value="Mlf1IP"/>
    <property type="match status" value="1"/>
</dbReference>
<feature type="compositionally biased region" description="Polar residues" evidence="5">
    <location>
        <begin position="73"/>
        <end position="89"/>
    </location>
</feature>
<feature type="compositionally biased region" description="Basic and acidic residues" evidence="5">
    <location>
        <begin position="1"/>
        <end position="11"/>
    </location>
</feature>
<evidence type="ECO:0000256" key="3">
    <source>
        <dbReference type="ARBA" id="ARBA00022490"/>
    </source>
</evidence>
<evidence type="ECO:0008006" key="9">
    <source>
        <dbReference type="Google" id="ProtNLM"/>
    </source>
</evidence>
<feature type="region of interest" description="Disordered" evidence="5">
    <location>
        <begin position="58"/>
        <end position="137"/>
    </location>
</feature>
<evidence type="ECO:0000313" key="7">
    <source>
        <dbReference type="EMBL" id="KAJ6829046.1"/>
    </source>
</evidence>
<comment type="similarity">
    <text evidence="2">Belongs to the MLF family.</text>
</comment>
<protein>
    <recommendedName>
        <fullName evidence="9">Myeloid leukemia factor 1</fullName>
    </recommendedName>
</protein>
<name>A0AAX6DKA2_IRIPA</name>
<proteinExistence type="inferred from homology"/>
<sequence>MQRGTGGRDEFGFFDPFSSFGGSGQPGSLMSSLFDGRDPFQDPFFTRPFRSMMGPSMFEPTMFHSGGSPFGEASSTGFPEQQHIQQNRSKGPIIQELSDDDDKDDGEMEEKNTTSEGLSRSSNHPYVQDPDEKEEDNIRNDVQSRNISAPPQARTYKFQSSTVTYGGLNGAYYTSSTTRKTGGDGVTVEESKEADTTTGKATHRISKGIHDKGHSVTRKLNSDGRVDTLQTLHNLNEDELASFEKAWTGKAKQHLPAWNPGPDMSRMRGRGREEQTFQGQLLPSARQPEASGRRKITVPIEFL</sequence>
<dbReference type="EMBL" id="JANAVB010018993">
    <property type="protein sequence ID" value="KAJ6829046.1"/>
    <property type="molecule type" value="Genomic_DNA"/>
</dbReference>
<dbReference type="PANTHER" id="PTHR13105">
    <property type="entry name" value="MYELOID LEUKEMIA FACTOR"/>
    <property type="match status" value="1"/>
</dbReference>
<dbReference type="GO" id="GO:0005737">
    <property type="term" value="C:cytoplasm"/>
    <property type="evidence" value="ECO:0007669"/>
    <property type="project" value="UniProtKB-SubCell"/>
</dbReference>
<comment type="caution">
    <text evidence="6">The sequence shown here is derived from an EMBL/GenBank/DDBJ whole genome shotgun (WGS) entry which is preliminary data.</text>
</comment>
<keyword evidence="3" id="KW-0963">Cytoplasm</keyword>
<feature type="compositionally biased region" description="Polar residues" evidence="5">
    <location>
        <begin position="114"/>
        <end position="125"/>
    </location>
</feature>
<comment type="subcellular location">
    <subcellularLocation>
        <location evidence="1">Cytoplasm</location>
    </subcellularLocation>
</comment>
<keyword evidence="8" id="KW-1185">Reference proteome</keyword>
<evidence type="ECO:0000313" key="6">
    <source>
        <dbReference type="EMBL" id="KAJ6792119.1"/>
    </source>
</evidence>
<organism evidence="6 8">
    <name type="scientific">Iris pallida</name>
    <name type="common">Sweet iris</name>
    <dbReference type="NCBI Taxonomy" id="29817"/>
    <lineage>
        <taxon>Eukaryota</taxon>
        <taxon>Viridiplantae</taxon>
        <taxon>Streptophyta</taxon>
        <taxon>Embryophyta</taxon>
        <taxon>Tracheophyta</taxon>
        <taxon>Spermatophyta</taxon>
        <taxon>Magnoliopsida</taxon>
        <taxon>Liliopsida</taxon>
        <taxon>Asparagales</taxon>
        <taxon>Iridaceae</taxon>
        <taxon>Iridoideae</taxon>
        <taxon>Irideae</taxon>
        <taxon>Iris</taxon>
    </lineage>
</organism>
<dbReference type="InterPro" id="IPR019376">
    <property type="entry name" value="Myeloid_leukemia_factor"/>
</dbReference>
<feature type="region of interest" description="Disordered" evidence="5">
    <location>
        <begin position="172"/>
        <end position="202"/>
    </location>
</feature>
<feature type="compositionally biased region" description="Acidic residues" evidence="5">
    <location>
        <begin position="97"/>
        <end position="108"/>
    </location>
</feature>
<evidence type="ECO:0000256" key="5">
    <source>
        <dbReference type="SAM" id="MobiDB-lite"/>
    </source>
</evidence>
<feature type="region of interest" description="Disordered" evidence="5">
    <location>
        <begin position="1"/>
        <end position="30"/>
    </location>
</feature>
<dbReference type="Proteomes" id="UP001140949">
    <property type="component" value="Unassembled WGS sequence"/>
</dbReference>